<dbReference type="SUPFAM" id="SSF48484">
    <property type="entry name" value="Lipoxigenase"/>
    <property type="match status" value="1"/>
</dbReference>
<dbReference type="RefSeq" id="XP_065667153.1">
    <property type="nucleotide sequence ID" value="XM_065811081.1"/>
</dbReference>
<keyword evidence="4" id="KW-0443">Lipid metabolism</keyword>
<dbReference type="Pfam" id="PF00305">
    <property type="entry name" value="Lipoxygenase"/>
    <property type="match status" value="1"/>
</dbReference>
<dbReference type="Gene3D" id="1.20.245.10">
    <property type="entry name" value="Lipoxygenase-1, Domain 5"/>
    <property type="match status" value="1"/>
</dbReference>
<dbReference type="InterPro" id="IPR036226">
    <property type="entry name" value="LipOase_C_sf"/>
</dbReference>
<dbReference type="PROSITE" id="PS51393">
    <property type="entry name" value="LIPOXYGENASE_3"/>
    <property type="match status" value="1"/>
</dbReference>
<keyword evidence="1" id="KW-0479">Metal-binding</keyword>
<sequence>MGVVESLLKADLKVFVKTGDVKGAGTDSNVYCCLIDDKGNKSQDILLDVKWRNDFEKGNLDEFDIRNVSNLTNVVSIELWRDQKGINESWFVEYIIVKHPNYTSPFPCNRWIEANKKYAFYIFNSSLPQYDPYLSQRKQELEANKVKYIFTNNSEIPKQVANLPIEENFSFSYKWDVVSRKIKLITQAKLTGWLTSDKWTAIGDYLKLYKGSFPVPYGFHNWQSDEKFGEQRLCGCNPVLIQLCKKVPDNFPVTNEMVSQFLDGFTLEETIEKKQLFIVNLAILENLILENGRTVCAPMALFYANKNGTLLPVAIQLFQKPSEENPIFLPSDPQYTWLLAKMYFNNADCSLHQSCTHLGLTHLLCESICVAAHQNLSPNHPVFQLLAPHFLYIMAINSLALKKLVCPGGWIDKTMTIGVPGLLEILKRSWQMFKFDRDCWLPNDINSRGVGDAEVLKNYFYRDDALLIHEAIVNYATEILSRVYDTPEKLKNDYEIQNWAFCLSDETDGAGIKGVFGNGKFDDLNDLIKTVASVIFVCSVGHAAANFCQYDEYAFPPSYPAMLTGKIPSSKAPLTMQDIIDQLPNKETTLDTMAVTKLLSERGTNELGTFEIQYLFRPEDVAAVERFKSALAEISDKIKKRNEELSTPYPYLDPKEVPNAISI</sequence>
<accession>A0ABM4CYW0</accession>
<dbReference type="SMART" id="SM00308">
    <property type="entry name" value="LH2"/>
    <property type="match status" value="1"/>
</dbReference>
<dbReference type="InterPro" id="IPR036392">
    <property type="entry name" value="PLAT/LH2_dom_sf"/>
</dbReference>
<reference evidence="9 10" key="1">
    <citation type="submission" date="2025-05" db="UniProtKB">
        <authorList>
            <consortium name="RefSeq"/>
        </authorList>
    </citation>
    <scope>IDENTIFICATION</scope>
</reference>
<dbReference type="Gene3D" id="2.40.180.10">
    <property type="entry name" value="Catalase core domain"/>
    <property type="match status" value="1"/>
</dbReference>
<feature type="domain" description="PLAT" evidence="6">
    <location>
        <begin position="10"/>
        <end position="126"/>
    </location>
</feature>
<evidence type="ECO:0000313" key="8">
    <source>
        <dbReference type="Proteomes" id="UP001652625"/>
    </source>
</evidence>
<comment type="caution">
    <text evidence="5">Lacks conserved residue(s) required for the propagation of feature annotation.</text>
</comment>
<dbReference type="Proteomes" id="UP001652625">
    <property type="component" value="Chromosome 11"/>
</dbReference>
<evidence type="ECO:0000256" key="2">
    <source>
        <dbReference type="ARBA" id="ARBA00022964"/>
    </source>
</evidence>
<dbReference type="InterPro" id="IPR013819">
    <property type="entry name" value="LipOase_C"/>
</dbReference>
<protein>
    <submittedName>
        <fullName evidence="9 10">Polyunsaturated fatty acid 5-lipoxygenase isoform X3</fullName>
    </submittedName>
</protein>
<evidence type="ECO:0000256" key="4">
    <source>
        <dbReference type="ARBA" id="ARBA00023098"/>
    </source>
</evidence>
<dbReference type="InterPro" id="IPR001024">
    <property type="entry name" value="PLAT/LH2_dom"/>
</dbReference>
<dbReference type="Pfam" id="PF01477">
    <property type="entry name" value="PLAT"/>
    <property type="match status" value="1"/>
</dbReference>
<dbReference type="InterPro" id="IPR000907">
    <property type="entry name" value="LipOase"/>
</dbReference>
<evidence type="ECO:0000256" key="5">
    <source>
        <dbReference type="PROSITE-ProRule" id="PRU00152"/>
    </source>
</evidence>
<dbReference type="GeneID" id="100213618"/>
<dbReference type="Gene3D" id="3.10.450.60">
    <property type="match status" value="1"/>
</dbReference>
<evidence type="ECO:0000256" key="1">
    <source>
        <dbReference type="ARBA" id="ARBA00022723"/>
    </source>
</evidence>
<dbReference type="PROSITE" id="PS50095">
    <property type="entry name" value="PLAT"/>
    <property type="match status" value="1"/>
</dbReference>
<keyword evidence="2" id="KW-0223">Dioxygenase</keyword>
<dbReference type="PRINTS" id="PR00087">
    <property type="entry name" value="LIPOXYGENASE"/>
</dbReference>
<proteinExistence type="predicted"/>
<keyword evidence="8" id="KW-1185">Reference proteome</keyword>
<evidence type="ECO:0000259" key="7">
    <source>
        <dbReference type="PROSITE" id="PS51393"/>
    </source>
</evidence>
<evidence type="ECO:0000313" key="10">
    <source>
        <dbReference type="RefSeq" id="XP_065667153.1"/>
    </source>
</evidence>
<gene>
    <name evidence="9 10" type="primary">LOC100213618</name>
</gene>
<evidence type="ECO:0000313" key="9">
    <source>
        <dbReference type="RefSeq" id="XP_065667152.1"/>
    </source>
</evidence>
<name>A0ABM4CYW0_HYDVU</name>
<keyword evidence="3" id="KW-0560">Oxidoreductase</keyword>
<dbReference type="PANTHER" id="PTHR11771">
    <property type="entry name" value="LIPOXYGENASE"/>
    <property type="match status" value="1"/>
</dbReference>
<dbReference type="SUPFAM" id="SSF49723">
    <property type="entry name" value="Lipase/lipooxygenase domain (PLAT/LH2 domain)"/>
    <property type="match status" value="1"/>
</dbReference>
<evidence type="ECO:0000256" key="3">
    <source>
        <dbReference type="ARBA" id="ARBA00023002"/>
    </source>
</evidence>
<feature type="domain" description="Lipoxygenase" evidence="7">
    <location>
        <begin position="120"/>
        <end position="663"/>
    </location>
</feature>
<organism evidence="8 9">
    <name type="scientific">Hydra vulgaris</name>
    <name type="common">Hydra</name>
    <name type="synonym">Hydra attenuata</name>
    <dbReference type="NCBI Taxonomy" id="6087"/>
    <lineage>
        <taxon>Eukaryota</taxon>
        <taxon>Metazoa</taxon>
        <taxon>Cnidaria</taxon>
        <taxon>Hydrozoa</taxon>
        <taxon>Hydroidolina</taxon>
        <taxon>Anthoathecata</taxon>
        <taxon>Aplanulata</taxon>
        <taxon>Hydridae</taxon>
        <taxon>Hydra</taxon>
    </lineage>
</organism>
<evidence type="ECO:0000259" key="6">
    <source>
        <dbReference type="PROSITE" id="PS50095"/>
    </source>
</evidence>
<dbReference type="RefSeq" id="XP_065667152.1">
    <property type="nucleotide sequence ID" value="XM_065811080.1"/>
</dbReference>